<gene>
    <name evidence="1" type="ORF">DFP98_11617</name>
</gene>
<accession>A0A3D9JMJ6</accession>
<name>A0A3D9JMJ6_9BACL</name>
<comment type="caution">
    <text evidence="1">The sequence shown here is derived from an EMBL/GenBank/DDBJ whole genome shotgun (WGS) entry which is preliminary data.</text>
</comment>
<proteinExistence type="predicted"/>
<organism evidence="1 2">
    <name type="scientific">Cohnella phaseoli</name>
    <dbReference type="NCBI Taxonomy" id="456490"/>
    <lineage>
        <taxon>Bacteria</taxon>
        <taxon>Bacillati</taxon>
        <taxon>Bacillota</taxon>
        <taxon>Bacilli</taxon>
        <taxon>Bacillales</taxon>
        <taxon>Paenibacillaceae</taxon>
        <taxon>Cohnella</taxon>
    </lineage>
</organism>
<evidence type="ECO:0000313" key="1">
    <source>
        <dbReference type="EMBL" id="RED75215.1"/>
    </source>
</evidence>
<sequence length="628" mass="72631">MANALFPGREAVWQRPFTAKRYLHPPLAECLVTMWPDCKVMIGDVVEDRNHRSAAFRLLFGEAAEEIPFEEIVYHSRPDGIPIHEVRYDGKNYALSMESFCSTDRVPTAYTRITVSNPHAVDISDTLCVMARSGKEELLTGMEWDGYCHFNPNVHNWGFIRSGWRYRDGVMEDGAYELRIQQDYADASWVEDGEGLKWSQRHLLKLRFKLPAGQSRTFSLAFRRGATERFQYEDEREKAVRYWEEKLSRIQPCPDYPSYFAEIERNFVSQLLQMFSYPVGKDYVLPRQGGLQRAIWPVEALEFLIALDRIGNFHEYTERAYDTFFEVLQVKTGADVGLVLNMNGEKWACNTAGAIWGASRHVLFRQDKAVFEKYRTYLLLGFDWIERQRSATKQGQYAGHGIFPPMKAHDWQGEYQSWCFTDAHNLIGIFWLAEVLAHYGDPRADEVRDAYEDYMACMRSILEQQLLTNVKGNEVLISNQAGQPPLDPPIGPIGDSAISLIRAGVIQPDSQAFERVENYYRNRGYGTKGLMGLMSDGLIEQGHNADYWAGHTWYTSGPDIPWFYAWLERGERDKAERLLQAQLTYSMTPEYYMCERYADNDPYFVPWLPNASANGRTIMMMRDFVQRS</sequence>
<dbReference type="GO" id="GO:0005975">
    <property type="term" value="P:carbohydrate metabolic process"/>
    <property type="evidence" value="ECO:0007669"/>
    <property type="project" value="InterPro"/>
</dbReference>
<evidence type="ECO:0008006" key="3">
    <source>
        <dbReference type="Google" id="ProtNLM"/>
    </source>
</evidence>
<protein>
    <recommendedName>
        <fullName evidence="3">Trehalase</fullName>
    </recommendedName>
</protein>
<dbReference type="Proteomes" id="UP000256977">
    <property type="component" value="Unassembled WGS sequence"/>
</dbReference>
<dbReference type="SUPFAM" id="SSF48208">
    <property type="entry name" value="Six-hairpin glycosidases"/>
    <property type="match status" value="1"/>
</dbReference>
<dbReference type="EMBL" id="QRDZ01000016">
    <property type="protein sequence ID" value="RED75215.1"/>
    <property type="molecule type" value="Genomic_DNA"/>
</dbReference>
<keyword evidence="2" id="KW-1185">Reference proteome</keyword>
<dbReference type="InterPro" id="IPR008928">
    <property type="entry name" value="6-hairpin_glycosidase_sf"/>
</dbReference>
<reference evidence="1 2" key="1">
    <citation type="submission" date="2018-07" db="EMBL/GenBank/DDBJ databases">
        <title>Genomic Encyclopedia of Type Strains, Phase III (KMG-III): the genomes of soil and plant-associated and newly described type strains.</title>
        <authorList>
            <person name="Whitman W."/>
        </authorList>
    </citation>
    <scope>NUCLEOTIDE SEQUENCE [LARGE SCALE GENOMIC DNA]</scope>
    <source>
        <strain evidence="1 2">CECT 7287</strain>
    </source>
</reference>
<evidence type="ECO:0000313" key="2">
    <source>
        <dbReference type="Proteomes" id="UP000256977"/>
    </source>
</evidence>
<dbReference type="AlphaFoldDB" id="A0A3D9JMJ6"/>
<dbReference type="RefSeq" id="WP_116062327.1">
    <property type="nucleotide sequence ID" value="NZ_QRDZ01000016.1"/>
</dbReference>
<dbReference type="OrthoDB" id="9812555at2"/>